<dbReference type="OrthoDB" id="9815923at2"/>
<keyword evidence="2" id="KW-0812">Transmembrane</keyword>
<dbReference type="SUPFAM" id="SSF53448">
    <property type="entry name" value="Nucleotide-diphospho-sugar transferases"/>
    <property type="match status" value="1"/>
</dbReference>
<feature type="transmembrane region" description="Helical" evidence="2">
    <location>
        <begin position="225"/>
        <end position="244"/>
    </location>
</feature>
<dbReference type="Gene3D" id="3.90.550.10">
    <property type="entry name" value="Spore Coat Polysaccharide Biosynthesis Protein SpsA, Chain A"/>
    <property type="match status" value="1"/>
</dbReference>
<evidence type="ECO:0000259" key="3">
    <source>
        <dbReference type="Pfam" id="PF00535"/>
    </source>
</evidence>
<protein>
    <submittedName>
        <fullName evidence="4">Glycosyltransferase family 2 protein</fullName>
    </submittedName>
</protein>
<gene>
    <name evidence="4" type="ORF">EOI86_18030</name>
</gene>
<accession>A0A437QL74</accession>
<dbReference type="AlphaFoldDB" id="A0A437QL74"/>
<sequence length="258" mass="28626">MGTKKLSALVVAHNEEDYLEDCLASLAFADDVVVVLDRCTDRSKEIAERAGVNVIEGAWEIEGERRNLGIQACKGDWIVEVDADERVTDGLAAEIRTHIETAAAGVYAIPVRNFIGDKEVVHGWGAYIGVNSANRLFTPGEKRWGMQRVHPSIELSGASGRLKHGLIHLVDRDLAETFARVNRYTTLAARDAVADNNDPSLFKAFRHIFSRSWKLFVHRGGYKEGIYGLALALCAGTYTLQIYLKCKEIRRAQAGKLR</sequence>
<evidence type="ECO:0000313" key="5">
    <source>
        <dbReference type="Proteomes" id="UP000287447"/>
    </source>
</evidence>
<keyword evidence="5" id="KW-1185">Reference proteome</keyword>
<keyword evidence="2" id="KW-1133">Transmembrane helix</keyword>
<name>A0A437QL74_9PROT</name>
<keyword evidence="4" id="KW-0808">Transferase</keyword>
<dbReference type="InterPro" id="IPR001173">
    <property type="entry name" value="Glyco_trans_2-like"/>
</dbReference>
<dbReference type="GO" id="GO:0016740">
    <property type="term" value="F:transferase activity"/>
    <property type="evidence" value="ECO:0007669"/>
    <property type="project" value="UniProtKB-KW"/>
</dbReference>
<comment type="similarity">
    <text evidence="1">Belongs to the glycosyltransferase 2 family. WaaE/KdtX subfamily.</text>
</comment>
<feature type="domain" description="Glycosyltransferase 2-like" evidence="3">
    <location>
        <begin position="7"/>
        <end position="134"/>
    </location>
</feature>
<keyword evidence="2" id="KW-0472">Membrane</keyword>
<dbReference type="Proteomes" id="UP000287447">
    <property type="component" value="Unassembled WGS sequence"/>
</dbReference>
<evidence type="ECO:0000313" key="4">
    <source>
        <dbReference type="EMBL" id="RVU35264.1"/>
    </source>
</evidence>
<dbReference type="CDD" id="cd02511">
    <property type="entry name" value="Beta4Glucosyltransferase"/>
    <property type="match status" value="1"/>
</dbReference>
<evidence type="ECO:0000256" key="2">
    <source>
        <dbReference type="SAM" id="Phobius"/>
    </source>
</evidence>
<dbReference type="EMBL" id="SADE01000003">
    <property type="protein sequence ID" value="RVU35264.1"/>
    <property type="molecule type" value="Genomic_DNA"/>
</dbReference>
<dbReference type="PANTHER" id="PTHR43630">
    <property type="entry name" value="POLY-BETA-1,6-N-ACETYL-D-GLUCOSAMINE SYNTHASE"/>
    <property type="match status" value="1"/>
</dbReference>
<reference evidence="5" key="1">
    <citation type="submission" date="2019-01" db="EMBL/GenBank/DDBJ databases">
        <title>Gri0909 isolated from a small marine red alga.</title>
        <authorList>
            <person name="Kim J."/>
            <person name="Jeong S.E."/>
            <person name="Jeon C.O."/>
        </authorList>
    </citation>
    <scope>NUCLEOTIDE SEQUENCE [LARGE SCALE GENOMIC DNA]</scope>
    <source>
        <strain evidence="5">Gri0909</strain>
    </source>
</reference>
<comment type="caution">
    <text evidence="4">The sequence shown here is derived from an EMBL/GenBank/DDBJ whole genome shotgun (WGS) entry which is preliminary data.</text>
</comment>
<dbReference type="InterPro" id="IPR029044">
    <property type="entry name" value="Nucleotide-diphossugar_trans"/>
</dbReference>
<dbReference type="PANTHER" id="PTHR43630:SF2">
    <property type="entry name" value="GLYCOSYLTRANSFERASE"/>
    <property type="match status" value="1"/>
</dbReference>
<organism evidence="4 5">
    <name type="scientific">Hwanghaeella grinnelliae</name>
    <dbReference type="NCBI Taxonomy" id="2500179"/>
    <lineage>
        <taxon>Bacteria</taxon>
        <taxon>Pseudomonadati</taxon>
        <taxon>Pseudomonadota</taxon>
        <taxon>Alphaproteobacteria</taxon>
        <taxon>Rhodospirillales</taxon>
        <taxon>Rhodospirillaceae</taxon>
        <taxon>Hwanghaeella</taxon>
    </lineage>
</organism>
<evidence type="ECO:0000256" key="1">
    <source>
        <dbReference type="ARBA" id="ARBA00038494"/>
    </source>
</evidence>
<proteinExistence type="inferred from homology"/>
<dbReference type="Pfam" id="PF00535">
    <property type="entry name" value="Glycos_transf_2"/>
    <property type="match status" value="1"/>
</dbReference>